<dbReference type="PANTHER" id="PTHR43300:SF7">
    <property type="entry name" value="UDP-N-ACETYLBACILLOSAMINE N-ACETYLTRANSFERASE"/>
    <property type="match status" value="1"/>
</dbReference>
<gene>
    <name evidence="4" type="ORF">E0W60_06140</name>
</gene>
<dbReference type="Pfam" id="PF17836">
    <property type="entry name" value="PglD_N"/>
    <property type="match status" value="1"/>
</dbReference>
<comment type="similarity">
    <text evidence="1">Belongs to the transferase hexapeptide repeat family.</text>
</comment>
<organism evidence="4 5">
    <name type="scientific">Cupriavidus oxalaticus</name>
    <dbReference type="NCBI Taxonomy" id="96344"/>
    <lineage>
        <taxon>Bacteria</taxon>
        <taxon>Pseudomonadati</taxon>
        <taxon>Pseudomonadota</taxon>
        <taxon>Betaproteobacteria</taxon>
        <taxon>Burkholderiales</taxon>
        <taxon>Burkholderiaceae</taxon>
        <taxon>Cupriavidus</taxon>
    </lineage>
</organism>
<dbReference type="KEGG" id="cox:E0W60_06140"/>
<evidence type="ECO:0000256" key="1">
    <source>
        <dbReference type="ARBA" id="ARBA00007274"/>
    </source>
</evidence>
<name>A0A4P7L5F5_9BURK</name>
<dbReference type="InterPro" id="IPR011004">
    <property type="entry name" value="Trimer_LpxA-like_sf"/>
</dbReference>
<sequence>MPLVHADAVSSVVIAGAGGLGLELYDYLQAEALCGGPTVAGFIDDTPDKVPEGIDLPHLGSIRQYRPTPRQAVLVAIGATLARQEVLSWLLHSGIEVPIYVHGTALVSPSSHLGVGSLIFPFAVISRGAVVEDGVVANVSSGIGHGARVGACSVLSPHAVLNGNAAIGPRCFLGTRATLFPGVSIGAECVVDSHTCVSTSAKDRQFITAGSFQMTSRLIRDQ</sequence>
<dbReference type="AlphaFoldDB" id="A0A4P7L5F5"/>
<evidence type="ECO:0000259" key="3">
    <source>
        <dbReference type="Pfam" id="PF17836"/>
    </source>
</evidence>
<dbReference type="SUPFAM" id="SSF51161">
    <property type="entry name" value="Trimeric LpxA-like enzymes"/>
    <property type="match status" value="1"/>
</dbReference>
<evidence type="ECO:0000313" key="4">
    <source>
        <dbReference type="EMBL" id="QBY50754.1"/>
    </source>
</evidence>
<dbReference type="CDD" id="cd03360">
    <property type="entry name" value="LbH_AT_putative"/>
    <property type="match status" value="1"/>
</dbReference>
<feature type="binding site" evidence="2">
    <location>
        <position position="78"/>
    </location>
    <ligand>
        <name>substrate</name>
    </ligand>
</feature>
<accession>A0A4P7L5F5</accession>
<dbReference type="InterPro" id="IPR050179">
    <property type="entry name" value="Trans_hexapeptide_repeat"/>
</dbReference>
<feature type="domain" description="PglD N-terminal" evidence="3">
    <location>
        <begin position="12"/>
        <end position="89"/>
    </location>
</feature>
<dbReference type="EMBL" id="CP038634">
    <property type="protein sequence ID" value="QBY50754.1"/>
    <property type="molecule type" value="Genomic_DNA"/>
</dbReference>
<keyword evidence="4" id="KW-0808">Transferase</keyword>
<proteinExistence type="inferred from homology"/>
<dbReference type="OrthoDB" id="9794407at2"/>
<evidence type="ECO:0000256" key="2">
    <source>
        <dbReference type="PIRSR" id="PIRSR620019-2"/>
    </source>
</evidence>
<dbReference type="InterPro" id="IPR020019">
    <property type="entry name" value="AcTrfase_PglD-like"/>
</dbReference>
<dbReference type="Proteomes" id="UP000295294">
    <property type="component" value="Chromosome 1"/>
</dbReference>
<dbReference type="RefSeq" id="WP_135703364.1">
    <property type="nucleotide sequence ID" value="NZ_CP038634.1"/>
</dbReference>
<evidence type="ECO:0000313" key="5">
    <source>
        <dbReference type="Proteomes" id="UP000295294"/>
    </source>
</evidence>
<dbReference type="Gene3D" id="3.40.50.20">
    <property type="match status" value="1"/>
</dbReference>
<dbReference type="InterPro" id="IPR041561">
    <property type="entry name" value="PglD_N"/>
</dbReference>
<dbReference type="PANTHER" id="PTHR43300">
    <property type="entry name" value="ACETYLTRANSFERASE"/>
    <property type="match status" value="1"/>
</dbReference>
<reference evidence="4 5" key="1">
    <citation type="submission" date="2019-03" db="EMBL/GenBank/DDBJ databases">
        <title>Efficiently degradation of phenoxyalkanoic acid herbicides by Cupriavidus oxalaticus strain X32.</title>
        <authorList>
            <person name="Sheng X."/>
        </authorList>
    </citation>
    <scope>NUCLEOTIDE SEQUENCE [LARGE SCALE GENOMIC DNA]</scope>
    <source>
        <strain evidence="4 5">X32</strain>
    </source>
</reference>
<dbReference type="Gene3D" id="2.160.10.10">
    <property type="entry name" value="Hexapeptide repeat proteins"/>
    <property type="match status" value="1"/>
</dbReference>
<protein>
    <submittedName>
        <fullName evidence="4">Acetyltransferase</fullName>
    </submittedName>
</protein>
<dbReference type="GO" id="GO:0016740">
    <property type="term" value="F:transferase activity"/>
    <property type="evidence" value="ECO:0007669"/>
    <property type="project" value="UniProtKB-KW"/>
</dbReference>